<dbReference type="InterPro" id="IPR029058">
    <property type="entry name" value="AB_hydrolase_fold"/>
</dbReference>
<evidence type="ECO:0000313" key="2">
    <source>
        <dbReference type="Proteomes" id="UP001232148"/>
    </source>
</evidence>
<reference evidence="1" key="1">
    <citation type="submission" date="2021-06" db="EMBL/GenBank/DDBJ databases">
        <title>Comparative genomics, transcriptomics and evolutionary studies reveal genomic signatures of adaptation to plant cell wall in hemibiotrophic fungi.</title>
        <authorList>
            <consortium name="DOE Joint Genome Institute"/>
            <person name="Baroncelli R."/>
            <person name="Diaz J.F."/>
            <person name="Benocci T."/>
            <person name="Peng M."/>
            <person name="Battaglia E."/>
            <person name="Haridas S."/>
            <person name="Andreopoulos W."/>
            <person name="Labutti K."/>
            <person name="Pangilinan J."/>
            <person name="Floch G.L."/>
            <person name="Makela M.R."/>
            <person name="Henrissat B."/>
            <person name="Grigoriev I.V."/>
            <person name="Crouch J.A."/>
            <person name="De Vries R.P."/>
            <person name="Sukno S.A."/>
            <person name="Thon M.R."/>
        </authorList>
    </citation>
    <scope>NUCLEOTIDE SEQUENCE</scope>
    <source>
        <strain evidence="1">MAFF235873</strain>
    </source>
</reference>
<organism evidence="1 2">
    <name type="scientific">Colletotrichum zoysiae</name>
    <dbReference type="NCBI Taxonomy" id="1216348"/>
    <lineage>
        <taxon>Eukaryota</taxon>
        <taxon>Fungi</taxon>
        <taxon>Dikarya</taxon>
        <taxon>Ascomycota</taxon>
        <taxon>Pezizomycotina</taxon>
        <taxon>Sordariomycetes</taxon>
        <taxon>Hypocreomycetidae</taxon>
        <taxon>Glomerellales</taxon>
        <taxon>Glomerellaceae</taxon>
        <taxon>Colletotrichum</taxon>
        <taxon>Colletotrichum graminicola species complex</taxon>
    </lineage>
</organism>
<dbReference type="Proteomes" id="UP001232148">
    <property type="component" value="Unassembled WGS sequence"/>
</dbReference>
<evidence type="ECO:0000313" key="1">
    <source>
        <dbReference type="EMBL" id="KAK2032514.1"/>
    </source>
</evidence>
<keyword evidence="2" id="KW-1185">Reference proteome</keyword>
<dbReference type="SUPFAM" id="SSF53474">
    <property type="entry name" value="alpha/beta-Hydrolases"/>
    <property type="match status" value="1"/>
</dbReference>
<sequence>MEKAEGSVNSFGDYCTSVNAANRVPQGITQANDGSVILDTTETINGFKIRFRISGPAGDFTPASKVPGGGKTGAGGTLGLNVLIHGDGGGSFFQMPNQGVNNNLAGVAVLSPDVNLRWGGGNNLTRPEGVAHAQAINDLIIQILPKYLSFNTSNVYITGVSAGSLLVSGFFVPAHIGNFAGNGVMLGCGAWEPQVEVSKESRAALTRTPIHYQSTQKDERILQTLIPDTIKAYKQVVRDKGLKDGEIDALQTADNTPNGGHCEFDGRGFDSGIQLIMDNYDAIMQGRDGAVPGIGNVLKGVASHELKYPK</sequence>
<name>A0AAD9HR90_9PEZI</name>
<dbReference type="Gene3D" id="3.40.50.1820">
    <property type="entry name" value="alpha/beta hydrolase"/>
    <property type="match status" value="1"/>
</dbReference>
<proteinExistence type="predicted"/>
<dbReference type="AlphaFoldDB" id="A0AAD9HR90"/>
<dbReference type="EMBL" id="MU842830">
    <property type="protein sequence ID" value="KAK2032514.1"/>
    <property type="molecule type" value="Genomic_DNA"/>
</dbReference>
<protein>
    <submittedName>
        <fullName evidence="1">Uncharacterized protein</fullName>
    </submittedName>
</protein>
<accession>A0AAD9HR90</accession>
<comment type="caution">
    <text evidence="1">The sequence shown here is derived from an EMBL/GenBank/DDBJ whole genome shotgun (WGS) entry which is preliminary data.</text>
</comment>
<gene>
    <name evidence="1" type="ORF">LX32DRAFT_725827</name>
</gene>